<dbReference type="SUPFAM" id="SSF56399">
    <property type="entry name" value="ADP-ribosylation"/>
    <property type="match status" value="1"/>
</dbReference>
<evidence type="ECO:0000256" key="5">
    <source>
        <dbReference type="HAMAP-Rule" id="MF_00299"/>
    </source>
</evidence>
<dbReference type="GO" id="GO:0003950">
    <property type="term" value="F:NAD+ poly-ADP-ribosyltransferase activity"/>
    <property type="evidence" value="ECO:0007669"/>
    <property type="project" value="InterPro"/>
</dbReference>
<dbReference type="STRING" id="1193182.BN11_4560012"/>
<dbReference type="InterPro" id="IPR042081">
    <property type="entry name" value="RNA_2'-PTrans_C"/>
</dbReference>
<dbReference type="GO" id="GO:0000215">
    <property type="term" value="F:tRNA 2'-phosphotransferase activity"/>
    <property type="evidence" value="ECO:0007669"/>
    <property type="project" value="TreeGrafter"/>
</dbReference>
<name>W6K479_9MICO</name>
<evidence type="ECO:0000256" key="1">
    <source>
        <dbReference type="ARBA" id="ARBA00009836"/>
    </source>
</evidence>
<dbReference type="Gene3D" id="1.10.10.970">
    <property type="entry name" value="RNA 2'-phosphotransferase, Tpt1/KptA family, N-terminal domain"/>
    <property type="match status" value="1"/>
</dbReference>
<evidence type="ECO:0000313" key="6">
    <source>
        <dbReference type="EMBL" id="CCH74544.1"/>
    </source>
</evidence>
<evidence type="ECO:0000256" key="3">
    <source>
        <dbReference type="ARBA" id="ARBA00023027"/>
    </source>
</evidence>
<dbReference type="InterPro" id="IPR022928">
    <property type="entry name" value="RNA_2'-PTrans_KptA"/>
</dbReference>
<dbReference type="EMBL" id="CAJA01000397">
    <property type="protein sequence ID" value="CCH74544.1"/>
    <property type="molecule type" value="Genomic_DNA"/>
</dbReference>
<dbReference type="EC" id="2.7.1.-" evidence="5"/>
<dbReference type="OrthoDB" id="4537997at2"/>
<evidence type="ECO:0000256" key="4">
    <source>
        <dbReference type="ARBA" id="ARBA00025212"/>
    </source>
</evidence>
<dbReference type="Pfam" id="PF01885">
    <property type="entry name" value="PTS_2-RNA"/>
    <property type="match status" value="1"/>
</dbReference>
<comment type="similarity">
    <text evidence="1 5">Belongs to the KptA/TPT1 family.</text>
</comment>
<evidence type="ECO:0000256" key="2">
    <source>
        <dbReference type="ARBA" id="ARBA00022679"/>
    </source>
</evidence>
<keyword evidence="2 5" id="KW-0808">Transferase</keyword>
<organism evidence="6 7">
    <name type="scientific">Nostocoides australiense Ben110</name>
    <dbReference type="NCBI Taxonomy" id="1193182"/>
    <lineage>
        <taxon>Bacteria</taxon>
        <taxon>Bacillati</taxon>
        <taxon>Actinomycetota</taxon>
        <taxon>Actinomycetes</taxon>
        <taxon>Micrococcales</taxon>
        <taxon>Intrasporangiaceae</taxon>
        <taxon>Nostocoides</taxon>
    </lineage>
</organism>
<dbReference type="Gene3D" id="3.20.170.30">
    <property type="match status" value="1"/>
</dbReference>
<dbReference type="PANTHER" id="PTHR12684">
    <property type="entry name" value="PUTATIVE PHOSPHOTRANSFERASE"/>
    <property type="match status" value="1"/>
</dbReference>
<dbReference type="Proteomes" id="UP000035763">
    <property type="component" value="Unassembled WGS sequence"/>
</dbReference>
<keyword evidence="7" id="KW-1185">Reference proteome</keyword>
<reference evidence="6 7" key="1">
    <citation type="journal article" date="2013" name="ISME J.">
        <title>A metabolic model for members of the genus Tetrasphaera involved in enhanced biological phosphorus removal.</title>
        <authorList>
            <person name="Kristiansen R."/>
            <person name="Nguyen H.T.T."/>
            <person name="Saunders A.M."/>
            <person name="Nielsen J.L."/>
            <person name="Wimmer R."/>
            <person name="Le V.Q."/>
            <person name="McIlroy S.J."/>
            <person name="Petrovski S."/>
            <person name="Seviour R.J."/>
            <person name="Calteau A."/>
            <person name="Nielsen K.L."/>
            <person name="Nielsen P.H."/>
        </authorList>
    </citation>
    <scope>NUCLEOTIDE SEQUENCE [LARGE SCALE GENOMIC DNA]</scope>
    <source>
        <strain evidence="6 7">Ben110</strain>
    </source>
</reference>
<protein>
    <recommendedName>
        <fullName evidence="5">Probable RNA 2'-phosphotransferase</fullName>
        <ecNumber evidence="5">2.7.1.-</ecNumber>
    </recommendedName>
</protein>
<proteinExistence type="inferred from homology"/>
<dbReference type="InterPro" id="IPR042080">
    <property type="entry name" value="RNA_2'-PTrans_N"/>
</dbReference>
<dbReference type="InterPro" id="IPR002745">
    <property type="entry name" value="Ptrans_KptA/Tpt1"/>
</dbReference>
<gene>
    <name evidence="5 6" type="primary">kptA</name>
    <name evidence="6" type="ORF">BN11_4560012</name>
</gene>
<dbReference type="AlphaFoldDB" id="W6K479"/>
<comment type="function">
    <text evidence="4 5">Removes the 2'-phosphate from RNA via an intermediate in which the phosphate is ADP-ribosylated by NAD followed by a presumed transesterification to release the RNA and generate ADP-ribose 1''-2''-cyclic phosphate (APPR&gt;P). May function as an ADP-ribosylase.</text>
</comment>
<dbReference type="NCBIfam" id="NF002014">
    <property type="entry name" value="PRK00819.1-4"/>
    <property type="match status" value="1"/>
</dbReference>
<accession>W6K479</accession>
<dbReference type="HAMAP" id="MF_00299">
    <property type="entry name" value="KptA"/>
    <property type="match status" value="1"/>
</dbReference>
<keyword evidence="3 5" id="KW-0520">NAD</keyword>
<dbReference type="GO" id="GO:0006388">
    <property type="term" value="P:tRNA splicing, via endonucleolytic cleavage and ligation"/>
    <property type="evidence" value="ECO:0007669"/>
    <property type="project" value="UniProtKB-UniRule"/>
</dbReference>
<dbReference type="PANTHER" id="PTHR12684:SF2">
    <property type="entry name" value="TRNA 2'-PHOSPHOTRANSFERASE 1"/>
    <property type="match status" value="1"/>
</dbReference>
<sequence length="181" mass="20122">MVDMDVVRVSKRLSKVLRHRPETIGITPDANGWVDIDALLVALAEHGLSLTRQDLDEVVSKNDKKRYTIDESGTRIRAAQGHSIEVRLEYPATRPPAVLYHGTPRRNIGSILEHGLDRAGRHAVHLSADLETASRVGARRGEFVVFVIDAAAMARDGFPFHRSDNGVWLTERVPAAYLTVR</sequence>
<evidence type="ECO:0000313" key="7">
    <source>
        <dbReference type="Proteomes" id="UP000035763"/>
    </source>
</evidence>
<comment type="caution">
    <text evidence="6">The sequence shown here is derived from an EMBL/GenBank/DDBJ whole genome shotgun (WGS) entry which is preliminary data.</text>
</comment>